<dbReference type="EMBL" id="FR695877">
    <property type="protein sequence ID" value="CBX31667.1"/>
    <property type="molecule type" value="Genomic_DNA"/>
</dbReference>
<dbReference type="Gene3D" id="3.40.50.1010">
    <property type="entry name" value="5'-nuclease"/>
    <property type="match status" value="1"/>
</dbReference>
<dbReference type="GO" id="GO:0046872">
    <property type="term" value="F:metal ion binding"/>
    <property type="evidence" value="ECO:0007669"/>
    <property type="project" value="UniProtKB-KW"/>
</dbReference>
<proteinExistence type="inferred from homology"/>
<organism evidence="9">
    <name type="scientific">uncultured Desulfobacterium sp</name>
    <dbReference type="NCBI Taxonomy" id="201089"/>
    <lineage>
        <taxon>Bacteria</taxon>
        <taxon>Pseudomonadati</taxon>
        <taxon>Thermodesulfobacteriota</taxon>
        <taxon>Desulfobacteria</taxon>
        <taxon>Desulfobacterales</taxon>
        <taxon>Desulfobacteriaceae</taxon>
        <taxon>Desulfobacterium</taxon>
        <taxon>environmental samples</taxon>
    </lineage>
</organism>
<comment type="similarity">
    <text evidence="7">Belongs to the PINc/VapC protein family.</text>
</comment>
<comment type="cofactor">
    <cofactor evidence="1">
        <name>Mg(2+)</name>
        <dbReference type="ChEBI" id="CHEBI:18420"/>
    </cofactor>
</comment>
<evidence type="ECO:0000256" key="1">
    <source>
        <dbReference type="ARBA" id="ARBA00001946"/>
    </source>
</evidence>
<sequence length="133" mass="15440">MAKVRLLVDTDILIDFLKRIKPAREIFFSDSIEIYCSILSKKELLIKPGLSSSEKKKINDILSKIKVLKIDSDINNKYMMLLEKYGTHRASMPDYVIAATAWAKNLPLLTRNTRHFKHIKEIKLAPAYKYENN</sequence>
<dbReference type="Pfam" id="PF01850">
    <property type="entry name" value="PIN"/>
    <property type="match status" value="1"/>
</dbReference>
<keyword evidence="4" id="KW-0479">Metal-binding</keyword>
<accession>E1YK63</accession>
<keyword evidence="5" id="KW-0378">Hydrolase</keyword>
<feature type="domain" description="PIN" evidence="8">
    <location>
        <begin position="7"/>
        <end position="120"/>
    </location>
</feature>
<evidence type="ECO:0000259" key="8">
    <source>
        <dbReference type="Pfam" id="PF01850"/>
    </source>
</evidence>
<evidence type="ECO:0000256" key="3">
    <source>
        <dbReference type="ARBA" id="ARBA00022722"/>
    </source>
</evidence>
<evidence type="ECO:0000256" key="5">
    <source>
        <dbReference type="ARBA" id="ARBA00022801"/>
    </source>
</evidence>
<evidence type="ECO:0000256" key="4">
    <source>
        <dbReference type="ARBA" id="ARBA00022723"/>
    </source>
</evidence>
<dbReference type="AlphaFoldDB" id="E1YK63"/>
<evidence type="ECO:0000256" key="7">
    <source>
        <dbReference type="ARBA" id="ARBA00038093"/>
    </source>
</evidence>
<dbReference type="GO" id="GO:0004518">
    <property type="term" value="F:nuclease activity"/>
    <property type="evidence" value="ECO:0007669"/>
    <property type="project" value="UniProtKB-KW"/>
</dbReference>
<evidence type="ECO:0000256" key="2">
    <source>
        <dbReference type="ARBA" id="ARBA00022649"/>
    </source>
</evidence>
<evidence type="ECO:0000256" key="6">
    <source>
        <dbReference type="ARBA" id="ARBA00022842"/>
    </source>
</evidence>
<keyword evidence="2" id="KW-1277">Toxin-antitoxin system</keyword>
<keyword evidence="3" id="KW-0540">Nuclease</keyword>
<dbReference type="PANTHER" id="PTHR33653:SF1">
    <property type="entry name" value="RIBONUCLEASE VAPC2"/>
    <property type="match status" value="1"/>
</dbReference>
<dbReference type="SUPFAM" id="SSF88723">
    <property type="entry name" value="PIN domain-like"/>
    <property type="match status" value="1"/>
</dbReference>
<protein>
    <recommendedName>
        <fullName evidence="8">PIN domain-containing protein</fullName>
    </recommendedName>
</protein>
<gene>
    <name evidence="9" type="ORF">N47_E51790</name>
</gene>
<dbReference type="GO" id="GO:0016787">
    <property type="term" value="F:hydrolase activity"/>
    <property type="evidence" value="ECO:0007669"/>
    <property type="project" value="UniProtKB-KW"/>
</dbReference>
<name>E1YK63_9BACT</name>
<keyword evidence="6" id="KW-0460">Magnesium</keyword>
<dbReference type="PANTHER" id="PTHR33653">
    <property type="entry name" value="RIBONUCLEASE VAPC2"/>
    <property type="match status" value="1"/>
</dbReference>
<evidence type="ECO:0000313" key="9">
    <source>
        <dbReference type="EMBL" id="CBX31667.1"/>
    </source>
</evidence>
<dbReference type="InterPro" id="IPR002716">
    <property type="entry name" value="PIN_dom"/>
</dbReference>
<reference evidence="9" key="1">
    <citation type="journal article" date="2011" name="Environ. Microbiol.">
        <title>Genomic insights into the metabolic potential of the polycyclic aromatic hydrocarbon degrading sulfate-reducing Deltaproteobacterium N47.</title>
        <authorList>
            <person name="Bergmann F."/>
            <person name="Selesi D."/>
            <person name="Weinmaier T."/>
            <person name="Tischler P."/>
            <person name="Rattei T."/>
            <person name="Meckenstock R.U."/>
        </authorList>
    </citation>
    <scope>NUCLEOTIDE SEQUENCE</scope>
</reference>
<dbReference type="InterPro" id="IPR029060">
    <property type="entry name" value="PIN-like_dom_sf"/>
</dbReference>
<dbReference type="InterPro" id="IPR050556">
    <property type="entry name" value="Type_II_TA_system_RNase"/>
</dbReference>